<accession>A0A967EYQ5</accession>
<sequence>MNVPEWLKPGIYGAAVGAVALAIVGFSWGGWVTGGTADRMASDQAKLQVVAALVPICVQNSQQDPQVVETMALLKEASSYKRSDMLMKAGWATMPGSSDPDRSVASACMAELAAQF</sequence>
<feature type="transmembrane region" description="Helical" evidence="1">
    <location>
        <begin position="12"/>
        <end position="32"/>
    </location>
</feature>
<reference evidence="2" key="1">
    <citation type="submission" date="2020-03" db="EMBL/GenBank/DDBJ databases">
        <title>Genome of Pelagibius litoralis DSM 21314T.</title>
        <authorList>
            <person name="Wang G."/>
        </authorList>
    </citation>
    <scope>NUCLEOTIDE SEQUENCE</scope>
    <source>
        <strain evidence="2">DSM 21314</strain>
    </source>
</reference>
<keyword evidence="1" id="KW-0472">Membrane</keyword>
<evidence type="ECO:0000313" key="2">
    <source>
        <dbReference type="EMBL" id="NIA69785.1"/>
    </source>
</evidence>
<organism evidence="2 3">
    <name type="scientific">Pelagibius litoralis</name>
    <dbReference type="NCBI Taxonomy" id="374515"/>
    <lineage>
        <taxon>Bacteria</taxon>
        <taxon>Pseudomonadati</taxon>
        <taxon>Pseudomonadota</taxon>
        <taxon>Alphaproteobacteria</taxon>
        <taxon>Rhodospirillales</taxon>
        <taxon>Rhodovibrionaceae</taxon>
        <taxon>Pelagibius</taxon>
    </lineage>
</organism>
<protein>
    <submittedName>
        <fullName evidence="2">Uncharacterized protein</fullName>
    </submittedName>
</protein>
<dbReference type="RefSeq" id="WP_167225722.1">
    <property type="nucleotide sequence ID" value="NZ_JAAQPH010000010.1"/>
</dbReference>
<comment type="caution">
    <text evidence="2">The sequence shown here is derived from an EMBL/GenBank/DDBJ whole genome shotgun (WGS) entry which is preliminary data.</text>
</comment>
<evidence type="ECO:0000256" key="1">
    <source>
        <dbReference type="SAM" id="Phobius"/>
    </source>
</evidence>
<dbReference type="AlphaFoldDB" id="A0A967EYQ5"/>
<keyword evidence="1" id="KW-1133">Transmembrane helix</keyword>
<dbReference type="EMBL" id="JAAQPH010000010">
    <property type="protein sequence ID" value="NIA69785.1"/>
    <property type="molecule type" value="Genomic_DNA"/>
</dbReference>
<name>A0A967EYQ5_9PROT</name>
<evidence type="ECO:0000313" key="3">
    <source>
        <dbReference type="Proteomes" id="UP000761264"/>
    </source>
</evidence>
<dbReference type="Proteomes" id="UP000761264">
    <property type="component" value="Unassembled WGS sequence"/>
</dbReference>
<keyword evidence="1" id="KW-0812">Transmembrane</keyword>
<keyword evidence="3" id="KW-1185">Reference proteome</keyword>
<proteinExistence type="predicted"/>
<gene>
    <name evidence="2" type="ORF">HBA54_14370</name>
</gene>